<evidence type="ECO:0000256" key="5">
    <source>
        <dbReference type="ARBA" id="ARBA00022553"/>
    </source>
</evidence>
<name>A0A087UH42_STEMI</name>
<keyword evidence="6" id="KW-0832">Ubl conjugation</keyword>
<organism evidence="11 12">
    <name type="scientific">Stegodyphus mimosarum</name>
    <name type="common">African social velvet spider</name>
    <dbReference type="NCBI Taxonomy" id="407821"/>
    <lineage>
        <taxon>Eukaryota</taxon>
        <taxon>Metazoa</taxon>
        <taxon>Ecdysozoa</taxon>
        <taxon>Arthropoda</taxon>
        <taxon>Chelicerata</taxon>
        <taxon>Arachnida</taxon>
        <taxon>Araneae</taxon>
        <taxon>Araneomorphae</taxon>
        <taxon>Entelegynae</taxon>
        <taxon>Eresoidea</taxon>
        <taxon>Eresidae</taxon>
        <taxon>Stegodyphus</taxon>
    </lineage>
</organism>
<comment type="subunit">
    <text evidence="3">Interacts with UHRF2/NIRF.</text>
</comment>
<comment type="function">
    <text evidence="1">May be involved in cell cycle regulation.</text>
</comment>
<evidence type="ECO:0000256" key="9">
    <source>
        <dbReference type="ARBA" id="ARBA00023306"/>
    </source>
</evidence>
<dbReference type="GO" id="GO:0016567">
    <property type="term" value="P:protein ubiquitination"/>
    <property type="evidence" value="ECO:0007669"/>
    <property type="project" value="InterPro"/>
</dbReference>
<evidence type="ECO:0000256" key="10">
    <source>
        <dbReference type="SAM" id="MobiDB-lite"/>
    </source>
</evidence>
<evidence type="ECO:0000256" key="1">
    <source>
        <dbReference type="ARBA" id="ARBA00002646"/>
    </source>
</evidence>
<dbReference type="PANTHER" id="PTHR16523:SF6">
    <property type="entry name" value="PEST PROTEOLYTIC SIGNAL-CONTAINING NUCLEAR PROTEIN"/>
    <property type="match status" value="1"/>
</dbReference>
<feature type="region of interest" description="Disordered" evidence="10">
    <location>
        <begin position="119"/>
        <end position="166"/>
    </location>
</feature>
<feature type="compositionally biased region" description="Polar residues" evidence="10">
    <location>
        <begin position="21"/>
        <end position="39"/>
    </location>
</feature>
<gene>
    <name evidence="11" type="ORF">X975_16381</name>
</gene>
<keyword evidence="8" id="KW-0539">Nucleus</keyword>
<feature type="non-terminal residue" evidence="11">
    <location>
        <position position="187"/>
    </location>
</feature>
<feature type="compositionally biased region" description="Basic and acidic residues" evidence="10">
    <location>
        <begin position="1"/>
        <end position="19"/>
    </location>
</feature>
<feature type="compositionally biased region" description="Polar residues" evidence="10">
    <location>
        <begin position="150"/>
        <end position="161"/>
    </location>
</feature>
<feature type="compositionally biased region" description="Basic and acidic residues" evidence="10">
    <location>
        <begin position="40"/>
        <end position="49"/>
    </location>
</feature>
<feature type="region of interest" description="Disordered" evidence="10">
    <location>
        <begin position="1"/>
        <end position="74"/>
    </location>
</feature>
<protein>
    <recommendedName>
        <fullName evidence="4">PEST proteolytic signal-containing nuclear protein</fullName>
    </recommendedName>
</protein>
<evidence type="ECO:0000256" key="7">
    <source>
        <dbReference type="ARBA" id="ARBA00022990"/>
    </source>
</evidence>
<comment type="subcellular location">
    <subcellularLocation>
        <location evidence="2">Nucleus</location>
    </subcellularLocation>
</comment>
<dbReference type="OMA" id="WDDKGSA"/>
<dbReference type="InterPro" id="IPR029169">
    <property type="entry name" value="PCNP"/>
</dbReference>
<dbReference type="Pfam" id="PF15473">
    <property type="entry name" value="PCNP"/>
    <property type="match status" value="1"/>
</dbReference>
<dbReference type="PANTHER" id="PTHR16523">
    <property type="entry name" value="PEST PROTEOLYTIC SIGNAL-CONTAINING NUCLEAR PROTEIN"/>
    <property type="match status" value="1"/>
</dbReference>
<dbReference type="GO" id="GO:0043161">
    <property type="term" value="P:proteasome-mediated ubiquitin-dependent protein catabolic process"/>
    <property type="evidence" value="ECO:0007669"/>
    <property type="project" value="TreeGrafter"/>
</dbReference>
<dbReference type="AlphaFoldDB" id="A0A087UH42"/>
<keyword evidence="9" id="KW-0131">Cell cycle</keyword>
<dbReference type="EMBL" id="KK119763">
    <property type="protein sequence ID" value="KFM76681.1"/>
    <property type="molecule type" value="Genomic_DNA"/>
</dbReference>
<proteinExistence type="predicted"/>
<reference evidence="11 12" key="1">
    <citation type="submission" date="2013-11" db="EMBL/GenBank/DDBJ databases">
        <title>Genome sequencing of Stegodyphus mimosarum.</title>
        <authorList>
            <person name="Bechsgaard J."/>
        </authorList>
    </citation>
    <scope>NUCLEOTIDE SEQUENCE [LARGE SCALE GENOMIC DNA]</scope>
</reference>
<evidence type="ECO:0000256" key="3">
    <source>
        <dbReference type="ARBA" id="ARBA00011097"/>
    </source>
</evidence>
<keyword evidence="7" id="KW-0007">Acetylation</keyword>
<evidence type="ECO:0000256" key="2">
    <source>
        <dbReference type="ARBA" id="ARBA00004123"/>
    </source>
</evidence>
<accession>A0A087UH42</accession>
<sequence>MADTYRDRDGNVEKAEGLSRSDVSWSKQTSRSVSDLSTSDGEKRKRDSDSSGSEDIDGVALEDPGPKKQKVTVGFNKTFGSIKSVASNEKKNPAPITIKLGLQKTKENKPLSLLQKTSASVASAFNQESDEEEEMPPEAKMRMRNIGRDTPTSAGPNSFGKTRQGFCDSKKVFERQLKEKMEEVADK</sequence>
<keyword evidence="5" id="KW-0597">Phosphoprotein</keyword>
<evidence type="ECO:0000313" key="11">
    <source>
        <dbReference type="EMBL" id="KFM76681.1"/>
    </source>
</evidence>
<evidence type="ECO:0000256" key="8">
    <source>
        <dbReference type="ARBA" id="ARBA00023242"/>
    </source>
</evidence>
<evidence type="ECO:0000313" key="12">
    <source>
        <dbReference type="Proteomes" id="UP000054359"/>
    </source>
</evidence>
<dbReference type="Proteomes" id="UP000054359">
    <property type="component" value="Unassembled WGS sequence"/>
</dbReference>
<evidence type="ECO:0000256" key="6">
    <source>
        <dbReference type="ARBA" id="ARBA00022843"/>
    </source>
</evidence>
<evidence type="ECO:0000256" key="4">
    <source>
        <dbReference type="ARBA" id="ARBA00022059"/>
    </source>
</evidence>
<dbReference type="OrthoDB" id="10068198at2759"/>
<dbReference type="GO" id="GO:0005634">
    <property type="term" value="C:nucleus"/>
    <property type="evidence" value="ECO:0007669"/>
    <property type="project" value="UniProtKB-SubCell"/>
</dbReference>
<dbReference type="STRING" id="407821.A0A087UH42"/>
<keyword evidence="12" id="KW-1185">Reference proteome</keyword>